<accession>A0A251ZZV6</accession>
<organism evidence="2 3">
    <name type="scientific">Acetobacter orientalis</name>
    <dbReference type="NCBI Taxonomy" id="146474"/>
    <lineage>
        <taxon>Bacteria</taxon>
        <taxon>Pseudomonadati</taxon>
        <taxon>Pseudomonadota</taxon>
        <taxon>Alphaproteobacteria</taxon>
        <taxon>Acetobacterales</taxon>
        <taxon>Acetobacteraceae</taxon>
        <taxon>Acetobacter</taxon>
    </lineage>
</organism>
<evidence type="ECO:0000313" key="3">
    <source>
        <dbReference type="Proteomes" id="UP000194639"/>
    </source>
</evidence>
<keyword evidence="1" id="KW-0812">Transmembrane</keyword>
<dbReference type="Proteomes" id="UP000194639">
    <property type="component" value="Unassembled WGS sequence"/>
</dbReference>
<sequence length="115" mass="13025">MTNTAQDTPQATALVPRLNDHERRITDLEQGVTTIQLKLVEVQTEGRMRGERQDRDTKDLKTLTENVKGSVDDILRAISLLFRVLKWSWGVLLALSGFIGMYGASLLHFFETLHS</sequence>
<keyword evidence="1" id="KW-0472">Membrane</keyword>
<reference evidence="2 3" key="1">
    <citation type="submission" date="2014-06" db="EMBL/GenBank/DDBJ databases">
        <authorList>
            <person name="Ju J."/>
            <person name="Zhang J."/>
        </authorList>
    </citation>
    <scope>NUCLEOTIDE SEQUENCE [LARGE SCALE GENOMIC DNA]</scope>
    <source>
        <strain evidence="2">DmW_045</strain>
    </source>
</reference>
<dbReference type="AlphaFoldDB" id="A0A251ZZV6"/>
<evidence type="ECO:0000256" key="1">
    <source>
        <dbReference type="SAM" id="Phobius"/>
    </source>
</evidence>
<proteinExistence type="predicted"/>
<evidence type="ECO:0000313" key="2">
    <source>
        <dbReference type="EMBL" id="OUI80292.1"/>
    </source>
</evidence>
<comment type="caution">
    <text evidence="2">The sequence shown here is derived from an EMBL/GenBank/DDBJ whole genome shotgun (WGS) entry which is preliminary data.</text>
</comment>
<keyword evidence="1" id="KW-1133">Transmembrane helix</keyword>
<gene>
    <name evidence="2" type="ORF">HK12_09195</name>
</gene>
<protein>
    <submittedName>
        <fullName evidence="2">Uncharacterized protein</fullName>
    </submittedName>
</protein>
<name>A0A251ZZV6_9PROT</name>
<dbReference type="EMBL" id="JOMO01000036">
    <property type="protein sequence ID" value="OUI80292.1"/>
    <property type="molecule type" value="Genomic_DNA"/>
</dbReference>
<dbReference type="RefSeq" id="WP_086552777.1">
    <property type="nucleotide sequence ID" value="NZ_JOMO01000036.1"/>
</dbReference>
<feature type="transmembrane region" description="Helical" evidence="1">
    <location>
        <begin position="89"/>
        <end position="110"/>
    </location>
</feature>